<protein>
    <submittedName>
        <fullName evidence="2">Unannotated protein</fullName>
    </submittedName>
</protein>
<feature type="region of interest" description="Disordered" evidence="1">
    <location>
        <begin position="1"/>
        <end position="22"/>
    </location>
</feature>
<dbReference type="AlphaFoldDB" id="A0A6J7HXA1"/>
<evidence type="ECO:0000256" key="1">
    <source>
        <dbReference type="SAM" id="MobiDB-lite"/>
    </source>
</evidence>
<organism evidence="2">
    <name type="scientific">freshwater metagenome</name>
    <dbReference type="NCBI Taxonomy" id="449393"/>
    <lineage>
        <taxon>unclassified sequences</taxon>
        <taxon>metagenomes</taxon>
        <taxon>ecological metagenomes</taxon>
    </lineage>
</organism>
<name>A0A6J7HXA1_9ZZZZ</name>
<dbReference type="EMBL" id="CAFBMZ010000021">
    <property type="protein sequence ID" value="CAB4921920.1"/>
    <property type="molecule type" value="Genomic_DNA"/>
</dbReference>
<evidence type="ECO:0000313" key="2">
    <source>
        <dbReference type="EMBL" id="CAB4921920.1"/>
    </source>
</evidence>
<accession>A0A6J7HXA1</accession>
<sequence>MTPPFTFTASGTSSPASALRTETATAMPARSCASSVDAPKCGVATTLSKVNNGESVHGSVEKTSSPAPPTRPSTIAS</sequence>
<gene>
    <name evidence="2" type="ORF">UFOPK3684_00448</name>
</gene>
<feature type="region of interest" description="Disordered" evidence="1">
    <location>
        <begin position="51"/>
        <end position="77"/>
    </location>
</feature>
<reference evidence="2" key="1">
    <citation type="submission" date="2020-05" db="EMBL/GenBank/DDBJ databases">
        <authorList>
            <person name="Chiriac C."/>
            <person name="Salcher M."/>
            <person name="Ghai R."/>
            <person name="Kavagutti S V."/>
        </authorList>
    </citation>
    <scope>NUCLEOTIDE SEQUENCE</scope>
</reference>
<proteinExistence type="predicted"/>